<dbReference type="Proteomes" id="UP000000441">
    <property type="component" value="Plasmid pBc239"/>
</dbReference>
<geneLocation type="plasmid" evidence="1 2">
    <name>pBc239</name>
</geneLocation>
<name>B9J650_BACCQ</name>
<dbReference type="EMBL" id="CP000228">
    <property type="protein sequence ID" value="ACM15845.1"/>
    <property type="molecule type" value="Genomic_DNA"/>
</dbReference>
<evidence type="ECO:0000313" key="1">
    <source>
        <dbReference type="EMBL" id="ACM15845.1"/>
    </source>
</evidence>
<evidence type="ECO:0000313" key="2">
    <source>
        <dbReference type="Proteomes" id="UP000000441"/>
    </source>
</evidence>
<organism evidence="1 2">
    <name type="scientific">Bacillus cereus (strain Q1)</name>
    <dbReference type="NCBI Taxonomy" id="361100"/>
    <lineage>
        <taxon>Bacteria</taxon>
        <taxon>Bacillati</taxon>
        <taxon>Bacillota</taxon>
        <taxon>Bacilli</taxon>
        <taxon>Bacillales</taxon>
        <taxon>Bacillaceae</taxon>
        <taxon>Bacillus</taxon>
        <taxon>Bacillus cereus group</taxon>
    </lineage>
</organism>
<proteinExistence type="predicted"/>
<dbReference type="KEGG" id="bcq:BCQ_PI111"/>
<protein>
    <submittedName>
        <fullName evidence="1">Uncharacterized protein</fullName>
    </submittedName>
</protein>
<dbReference type="HOGENOM" id="CLU_182028_0_0_9"/>
<gene>
    <name evidence="1" type="ordered locus">BCQ_PI111</name>
</gene>
<dbReference type="AlphaFoldDB" id="B9J650"/>
<sequence length="98" mass="12271">MFFKFRHFYYNFGHLYLIKCFKYLNFIGGIMVTNLYIQPEFSGYDYERDDYSHHPHYRWKLCIYKNGWTQQYWHRFVPSWQACPTMTDNELVYQVLIP</sequence>
<accession>B9J650</accession>
<keyword evidence="1" id="KW-0614">Plasmid</keyword>
<reference evidence="1 2" key="1">
    <citation type="journal article" date="2009" name="J. Bacteriol.">
        <title>Complete genome sequence of the extremophilic Bacillus cereus strain Q1 with industrial applications.</title>
        <authorList>
            <person name="Xiong Z."/>
            <person name="Jiang Y."/>
            <person name="Qi D."/>
            <person name="Lu H."/>
            <person name="Yang F."/>
            <person name="Yang J."/>
            <person name="Chen L."/>
            <person name="Sun L."/>
            <person name="Xu X."/>
            <person name="Xue Y."/>
            <person name="Zhu Y."/>
            <person name="Jin Q."/>
        </authorList>
    </citation>
    <scope>NUCLEOTIDE SEQUENCE [LARGE SCALE GENOMIC DNA]</scope>
    <source>
        <strain evidence="1 2">Q1</strain>
        <plasmid evidence="1 2">pBc239</plasmid>
    </source>
</reference>